<accession>Q75E43</accession>
<keyword evidence="1" id="KW-0694">RNA-binding</keyword>
<dbReference type="OrthoDB" id="4070289at2759"/>
<dbReference type="RefSeq" id="NP_982774.1">
    <property type="nucleotide sequence ID" value="NM_208127.1"/>
</dbReference>
<dbReference type="PROSITE" id="PS50084">
    <property type="entry name" value="KH_TYPE_1"/>
    <property type="match status" value="1"/>
</dbReference>
<evidence type="ECO:0000256" key="1">
    <source>
        <dbReference type="PROSITE-ProRule" id="PRU00117"/>
    </source>
</evidence>
<dbReference type="Proteomes" id="UP000000591">
    <property type="component" value="Chromosome II"/>
</dbReference>
<evidence type="ECO:0000313" key="2">
    <source>
        <dbReference type="EMBL" id="AAS50598.1"/>
    </source>
</evidence>
<dbReference type="STRING" id="284811.Q75E43"/>
<dbReference type="GeneID" id="4618854"/>
<dbReference type="Gene3D" id="3.30.1370.10">
    <property type="entry name" value="K Homology domain, type 1"/>
    <property type="match status" value="1"/>
</dbReference>
<dbReference type="EMBL" id="AE016815">
    <property type="protein sequence ID" value="AAS50598.1"/>
    <property type="molecule type" value="Genomic_DNA"/>
</dbReference>
<reference evidence="2 3" key="1">
    <citation type="journal article" date="2004" name="Science">
        <title>The Ashbya gossypii genome as a tool for mapping the ancient Saccharomyces cerevisiae genome.</title>
        <authorList>
            <person name="Dietrich F.S."/>
            <person name="Voegeli S."/>
            <person name="Brachat S."/>
            <person name="Lerch A."/>
            <person name="Gates K."/>
            <person name="Steiner S."/>
            <person name="Mohr C."/>
            <person name="Pohlmann R."/>
            <person name="Luedi P."/>
            <person name="Choi S."/>
            <person name="Wing R.A."/>
            <person name="Flavier A."/>
            <person name="Gaffney T.D."/>
            <person name="Philippsen P."/>
        </authorList>
    </citation>
    <scope>NUCLEOTIDE SEQUENCE [LARGE SCALE GENOMIC DNA]</scope>
    <source>
        <strain evidence="3">ATCC 10895 / CBS 109.51 / FGSC 9923 / NRRL Y-1056</strain>
    </source>
</reference>
<evidence type="ECO:0000313" key="3">
    <source>
        <dbReference type="Proteomes" id="UP000000591"/>
    </source>
</evidence>
<protein>
    <submittedName>
        <fullName evidence="2">ABL173Cp</fullName>
    </submittedName>
</protein>
<dbReference type="GO" id="GO:0003723">
    <property type="term" value="F:RNA binding"/>
    <property type="evidence" value="ECO:0007669"/>
    <property type="project" value="UniProtKB-UniRule"/>
</dbReference>
<dbReference type="InterPro" id="IPR036612">
    <property type="entry name" value="KH_dom_type_1_sf"/>
</dbReference>
<proteinExistence type="predicted"/>
<dbReference type="OMA" id="CISAYDT"/>
<name>Q75E43_EREGS</name>
<dbReference type="KEGG" id="ago:AGOS_ABL173C"/>
<dbReference type="InParanoid" id="Q75E43"/>
<organism evidence="2 3">
    <name type="scientific">Eremothecium gossypii (strain ATCC 10895 / CBS 109.51 / FGSC 9923 / NRRL Y-1056)</name>
    <name type="common">Yeast</name>
    <name type="synonym">Ashbya gossypii</name>
    <dbReference type="NCBI Taxonomy" id="284811"/>
    <lineage>
        <taxon>Eukaryota</taxon>
        <taxon>Fungi</taxon>
        <taxon>Dikarya</taxon>
        <taxon>Ascomycota</taxon>
        <taxon>Saccharomycotina</taxon>
        <taxon>Saccharomycetes</taxon>
        <taxon>Saccharomycetales</taxon>
        <taxon>Saccharomycetaceae</taxon>
        <taxon>Eremothecium</taxon>
    </lineage>
</organism>
<dbReference type="SUPFAM" id="SSF54791">
    <property type="entry name" value="Eukaryotic type KH-domain (KH-domain type I)"/>
    <property type="match status" value="1"/>
</dbReference>
<dbReference type="eggNOG" id="ENOG502SDMY">
    <property type="taxonomic scope" value="Eukaryota"/>
</dbReference>
<dbReference type="AlphaFoldDB" id="Q75E43"/>
<sequence>MTNKRRAPLEDISNAIIGQVLETKDARIGRGNGEDFSVDRPQVTAAALDGLFLDGRQLRIGGGQARSIGGWVRLRVARWSLRKALNTGHVLAAERGQAALIARAHDSQTVELSGRSLDCTTLSLLRVVGQVAVTVTPALLTQLRCRQLKLRSAIRAWQDTVLLPTHDSEALLADLRIIVSSGVYPASGPMLIHSCPPLPTPVAPLHAALALPTITQELELNKPQVSFLIGENGSRIEYIKVASSAIVKVLPIKNKLQNSELKNPSCVRQSLAITGDLCAVARALTSIQAFLDLYHANAKHKF</sequence>
<dbReference type="HOGENOM" id="CLU_921261_0_0_1"/>
<keyword evidence="3" id="KW-1185">Reference proteome</keyword>
<reference evidence="3" key="2">
    <citation type="journal article" date="2013" name="G3 (Bethesda)">
        <title>Genomes of Ashbya fungi isolated from insects reveal four mating-type loci, numerous translocations, lack of transposons, and distinct gene duplications.</title>
        <authorList>
            <person name="Dietrich F.S."/>
            <person name="Voegeli S."/>
            <person name="Kuo S."/>
            <person name="Philippsen P."/>
        </authorList>
    </citation>
    <scope>GENOME REANNOTATION</scope>
    <source>
        <strain evidence="3">ATCC 10895 / CBS 109.51 / FGSC 9923 / NRRL Y-1056</strain>
    </source>
</reference>
<gene>
    <name evidence="2" type="ORF">AGOS_ABL173C</name>
</gene>